<feature type="domain" description="Glucose/Sorbosone dehydrogenase" evidence="3">
    <location>
        <begin position="74"/>
        <end position="409"/>
    </location>
</feature>
<gene>
    <name evidence="4" type="ORF">WN50_14620</name>
</gene>
<dbReference type="PANTHER" id="PTHR19328:SF75">
    <property type="entry name" value="ALDOSE SUGAR DEHYDROGENASE YLII"/>
    <property type="match status" value="1"/>
</dbReference>
<protein>
    <recommendedName>
        <fullName evidence="3">Glucose/Sorbosone dehydrogenase domain-containing protein</fullName>
    </recommendedName>
</protein>
<feature type="chain" id="PRO_5002497892" description="Glucose/Sorbosone dehydrogenase domain-containing protein" evidence="2">
    <location>
        <begin position="30"/>
        <end position="415"/>
    </location>
</feature>
<feature type="region of interest" description="Disordered" evidence="1">
    <location>
        <begin position="28"/>
        <end position="55"/>
    </location>
</feature>
<comment type="caution">
    <text evidence="4">The sequence shown here is derived from an EMBL/GenBank/DDBJ whole genome shotgun (WGS) entry which is preliminary data.</text>
</comment>
<dbReference type="InterPro" id="IPR011041">
    <property type="entry name" value="Quinoprot_gluc/sorb_DH_b-prop"/>
</dbReference>
<evidence type="ECO:0000313" key="5">
    <source>
        <dbReference type="Proteomes" id="UP000033607"/>
    </source>
</evidence>
<dbReference type="PANTHER" id="PTHR19328">
    <property type="entry name" value="HEDGEHOG-INTERACTING PROTEIN"/>
    <property type="match status" value="1"/>
</dbReference>
<accession>A0A0F5YGQ6</accession>
<dbReference type="RefSeq" id="WP_046279293.1">
    <property type="nucleotide sequence ID" value="NZ_LATL02000037.1"/>
</dbReference>
<dbReference type="Pfam" id="PF07995">
    <property type="entry name" value="GSDH"/>
    <property type="match status" value="1"/>
</dbReference>
<name>A0A0F5YGQ6_9CYAN</name>
<dbReference type="InterPro" id="IPR012938">
    <property type="entry name" value="Glc/Sorbosone_DH"/>
</dbReference>
<dbReference type="PATRIC" id="fig|1637645.4.peg.661"/>
<dbReference type="EMBL" id="LATL02000037">
    <property type="protein sequence ID" value="KKD37400.1"/>
    <property type="molecule type" value="Genomic_DNA"/>
</dbReference>
<evidence type="ECO:0000256" key="1">
    <source>
        <dbReference type="SAM" id="MobiDB-lite"/>
    </source>
</evidence>
<feature type="compositionally biased region" description="Low complexity" evidence="1">
    <location>
        <begin position="28"/>
        <end position="52"/>
    </location>
</feature>
<feature type="signal peptide" evidence="2">
    <location>
        <begin position="1"/>
        <end position="29"/>
    </location>
</feature>
<evidence type="ECO:0000313" key="4">
    <source>
        <dbReference type="EMBL" id="KKD37400.1"/>
    </source>
</evidence>
<evidence type="ECO:0000256" key="2">
    <source>
        <dbReference type="SAM" id="SignalP"/>
    </source>
</evidence>
<dbReference type="OrthoDB" id="9770043at2"/>
<keyword evidence="2" id="KW-0732">Signal</keyword>
<dbReference type="AlphaFoldDB" id="A0A0F5YGQ6"/>
<dbReference type="Proteomes" id="UP000033607">
    <property type="component" value="Unassembled WGS sequence"/>
</dbReference>
<proteinExistence type="predicted"/>
<dbReference type="Gene3D" id="2.120.10.30">
    <property type="entry name" value="TolB, C-terminal domain"/>
    <property type="match status" value="1"/>
</dbReference>
<dbReference type="InterPro" id="IPR011042">
    <property type="entry name" value="6-blade_b-propeller_TolB-like"/>
</dbReference>
<sequence length="415" mass="45232">MNISLNPLKKGAGMAVALFLTSCSFTPTSSDTSTSTQTPSQAIETSSSTDSTETTDDVAIASQDFQKVTVIEGLEHPWSMAWLPNGDQLITERPGRLRIVRNGTLDPTPISGVPEVFTFKQGGLLDVSLHPRFAENRLIYLTYSHGTRDANRTRIARATFDGEALQNLQVIFEVSQTKPDGQHFGSRITWLPDNTMLVAIGDGGNPPVELEGDLIREQAQNLSSHLGKIIRLNDDGSPPQDNPFVNSENADPVIWSYGHRNIQGLAFDSETGRVWSTEHGARGGDELNLVKAGENFGWPVVTHSGEYSGGEITQERSRPGMIDPKVVWTPAKAPSGLTVYRGDRFPSWKGNLFAGGLVSQDVRRIQVDESGNVVSQQAIDMGQRVRDVKQGPDGLLYILTDEPDGQLIRIEPVSG</sequence>
<organism evidence="4 5">
    <name type="scientific">Limnoraphis robusta CS-951</name>
    <dbReference type="NCBI Taxonomy" id="1637645"/>
    <lineage>
        <taxon>Bacteria</taxon>
        <taxon>Bacillati</taxon>
        <taxon>Cyanobacteriota</taxon>
        <taxon>Cyanophyceae</taxon>
        <taxon>Oscillatoriophycideae</taxon>
        <taxon>Oscillatoriales</taxon>
        <taxon>Sirenicapillariaceae</taxon>
        <taxon>Limnoraphis</taxon>
    </lineage>
</organism>
<dbReference type="SUPFAM" id="SSF50952">
    <property type="entry name" value="Soluble quinoprotein glucose dehydrogenase"/>
    <property type="match status" value="1"/>
</dbReference>
<evidence type="ECO:0000259" key="3">
    <source>
        <dbReference type="Pfam" id="PF07995"/>
    </source>
</evidence>
<reference evidence="4 5" key="1">
    <citation type="submission" date="2015-06" db="EMBL/GenBank/DDBJ databases">
        <title>Draft genome assembly of filamentous brackish cyanobacterium Limnoraphis robusta strain CS-951.</title>
        <authorList>
            <person name="Willis A."/>
            <person name="Parks M."/>
            <person name="Burford M.A."/>
        </authorList>
    </citation>
    <scope>NUCLEOTIDE SEQUENCE [LARGE SCALE GENOMIC DNA]</scope>
    <source>
        <strain evidence="4 5">CS-951</strain>
    </source>
</reference>